<keyword evidence="1" id="KW-0805">Transcription regulation</keyword>
<dbReference type="SMART" id="SM00342">
    <property type="entry name" value="HTH_ARAC"/>
    <property type="match status" value="1"/>
</dbReference>
<keyword evidence="2" id="KW-0238">DNA-binding</keyword>
<proteinExistence type="predicted"/>
<evidence type="ECO:0000313" key="5">
    <source>
        <dbReference type="EMBL" id="MBP2452881.1"/>
    </source>
</evidence>
<keyword evidence="3" id="KW-0804">Transcription</keyword>
<evidence type="ECO:0000256" key="3">
    <source>
        <dbReference type="ARBA" id="ARBA00023163"/>
    </source>
</evidence>
<sequence>MRGSWITRPGVMAVAGSFGDIELHHHPAVQLAVGIDGPLALVADDGTSQRCTIAAVAGGTRHALCPDGASAALSIYLSPETCAATTLNAVIRACGAHPGLWSVDGAESLAAAVAATVRAEDLAGATDLVIDALLGRAAGLTASATHPQVSQAIELVTSRIPGRTDLGSVAGEVALSADYLGRLFRKQTGTSFAATARWTRLLAALEHLGAGESITDAAHLAGFADGAHATRVCRELTGVAPSDVARALADRTDPYKR</sequence>
<reference evidence="5 6" key="1">
    <citation type="submission" date="2021-03" db="EMBL/GenBank/DDBJ databases">
        <title>Sequencing the genomes of 1000 actinobacteria strains.</title>
        <authorList>
            <person name="Klenk H.-P."/>
        </authorList>
    </citation>
    <scope>NUCLEOTIDE SEQUENCE [LARGE SCALE GENOMIC DNA]</scope>
    <source>
        <strain evidence="5 6">DSM 46713</strain>
    </source>
</reference>
<evidence type="ECO:0000256" key="2">
    <source>
        <dbReference type="ARBA" id="ARBA00023125"/>
    </source>
</evidence>
<dbReference type="RefSeq" id="WP_209917294.1">
    <property type="nucleotide sequence ID" value="NZ_JAGIOP010000002.1"/>
</dbReference>
<accession>A0ABS4ZUN2</accession>
<evidence type="ECO:0000256" key="1">
    <source>
        <dbReference type="ARBA" id="ARBA00023015"/>
    </source>
</evidence>
<dbReference type="PROSITE" id="PS01124">
    <property type="entry name" value="HTH_ARAC_FAMILY_2"/>
    <property type="match status" value="1"/>
</dbReference>
<feature type="domain" description="HTH araC/xylS-type" evidence="4">
    <location>
        <begin position="150"/>
        <end position="247"/>
    </location>
</feature>
<dbReference type="PANTHER" id="PTHR46796">
    <property type="entry name" value="HTH-TYPE TRANSCRIPTIONAL ACTIVATOR RHAS-RELATED"/>
    <property type="match status" value="1"/>
</dbReference>
<keyword evidence="6" id="KW-1185">Reference proteome</keyword>
<dbReference type="Gene3D" id="1.10.10.60">
    <property type="entry name" value="Homeodomain-like"/>
    <property type="match status" value="1"/>
</dbReference>
<name>A0ABS4ZUN2_9MYCO</name>
<dbReference type="InterPro" id="IPR050204">
    <property type="entry name" value="AraC_XylS_family_regulators"/>
</dbReference>
<gene>
    <name evidence="5" type="ORF">JOF57_002794</name>
</gene>
<dbReference type="Pfam" id="PF12833">
    <property type="entry name" value="HTH_18"/>
    <property type="match status" value="1"/>
</dbReference>
<evidence type="ECO:0000313" key="6">
    <source>
        <dbReference type="Proteomes" id="UP000694460"/>
    </source>
</evidence>
<comment type="caution">
    <text evidence="5">The sequence shown here is derived from an EMBL/GenBank/DDBJ whole genome shotgun (WGS) entry which is preliminary data.</text>
</comment>
<protein>
    <submittedName>
        <fullName evidence="5">AraC-like DNA-binding protein</fullName>
    </submittedName>
</protein>
<dbReference type="EMBL" id="JAGIOP010000002">
    <property type="protein sequence ID" value="MBP2452881.1"/>
    <property type="molecule type" value="Genomic_DNA"/>
</dbReference>
<organism evidence="5 6">
    <name type="scientific">Mycolicibacterium lutetiense</name>
    <dbReference type="NCBI Taxonomy" id="1641992"/>
    <lineage>
        <taxon>Bacteria</taxon>
        <taxon>Bacillati</taxon>
        <taxon>Actinomycetota</taxon>
        <taxon>Actinomycetes</taxon>
        <taxon>Mycobacteriales</taxon>
        <taxon>Mycobacteriaceae</taxon>
        <taxon>Mycolicibacterium</taxon>
    </lineage>
</organism>
<dbReference type="Proteomes" id="UP000694460">
    <property type="component" value="Unassembled WGS sequence"/>
</dbReference>
<dbReference type="InterPro" id="IPR018060">
    <property type="entry name" value="HTH_AraC"/>
</dbReference>
<evidence type="ECO:0000259" key="4">
    <source>
        <dbReference type="PROSITE" id="PS01124"/>
    </source>
</evidence>